<organism evidence="1 4">
    <name type="scientific">Chryseobacterium rhizosphaerae</name>
    <dbReference type="NCBI Taxonomy" id="395937"/>
    <lineage>
        <taxon>Bacteria</taxon>
        <taxon>Pseudomonadati</taxon>
        <taxon>Bacteroidota</taxon>
        <taxon>Flavobacteriia</taxon>
        <taxon>Flavobacteriales</taxon>
        <taxon>Weeksellaceae</taxon>
        <taxon>Chryseobacterium group</taxon>
        <taxon>Chryseobacterium</taxon>
    </lineage>
</organism>
<dbReference type="NCBIfam" id="TIGR01847">
    <property type="entry name" value="bacteriocin_sig"/>
    <property type="match status" value="1"/>
</dbReference>
<sequence length="56" mass="6187">MKNKNLDNGKKLNKKELRTITGGLLQCVDLTTGLCRIVGASCAERQCRYVPDPLLP</sequence>
<keyword evidence="3" id="KW-1185">Reference proteome</keyword>
<protein>
    <submittedName>
        <fullName evidence="1">Bacteriocin-like protein</fullName>
    </submittedName>
</protein>
<reference evidence="2" key="2">
    <citation type="submission" date="2018-06" db="EMBL/GenBank/DDBJ databases">
        <authorList>
            <person name="Newman J.D."/>
            <person name="Hugo C.J."/>
            <person name="Kriek I.-M."/>
            <person name="Nel L."/>
        </authorList>
    </citation>
    <scope>NUCLEOTIDE SEQUENCE</scope>
    <source>
        <strain evidence="2">KCTC 22548</strain>
    </source>
</reference>
<evidence type="ECO:0000313" key="4">
    <source>
        <dbReference type="Proteomes" id="UP001184861"/>
    </source>
</evidence>
<evidence type="ECO:0000313" key="1">
    <source>
        <dbReference type="EMBL" id="MDR6528679.1"/>
    </source>
</evidence>
<dbReference type="Proteomes" id="UP000256491">
    <property type="component" value="Unassembled WGS sequence"/>
</dbReference>
<dbReference type="EMBL" id="JAVDQY010000005">
    <property type="protein sequence ID" value="MDR6528679.1"/>
    <property type="molecule type" value="Genomic_DNA"/>
</dbReference>
<evidence type="ECO:0000313" key="2">
    <source>
        <dbReference type="EMBL" id="REC72879.1"/>
    </source>
</evidence>
<reference evidence="1" key="3">
    <citation type="submission" date="2023-07" db="EMBL/GenBank/DDBJ databases">
        <title>Sorghum-associated microbial communities from plants grown in Nebraska, USA.</title>
        <authorList>
            <person name="Schachtman D."/>
        </authorList>
    </citation>
    <scope>NUCLEOTIDE SEQUENCE</scope>
    <source>
        <strain evidence="1">DS2360</strain>
    </source>
</reference>
<evidence type="ECO:0000313" key="3">
    <source>
        <dbReference type="Proteomes" id="UP000256491"/>
    </source>
</evidence>
<dbReference type="AlphaFoldDB" id="A0AAE4C5K4"/>
<dbReference type="InterPro" id="IPR010133">
    <property type="entry name" value="Bacteriocin_signal_seq"/>
</dbReference>
<name>A0AAE4C5K4_9FLAO</name>
<accession>A0AAE4C5K4</accession>
<reference evidence="2 3" key="1">
    <citation type="journal article" date="2010" name="Syst. Appl. Microbiol.">
        <title>Four new species of Chryseobacterium from the rhizosphere of coastal sand dune plants, Chryseobacterium elymi sp. nov., Chryseobacterium hagamense sp. nov., Chryseobacterium lathyri sp. nov. and Chryseobacterium rhizosphaerae sp. nov.</title>
        <authorList>
            <person name="Cho S.H."/>
            <person name="Lee K.S."/>
            <person name="Shin D.S."/>
            <person name="Han J.H."/>
            <person name="Park K.S."/>
            <person name="Lee C.H."/>
            <person name="Park K.H."/>
            <person name="Kim S.B."/>
        </authorList>
    </citation>
    <scope>NUCLEOTIDE SEQUENCE [LARGE SCALE GENOMIC DNA]</scope>
    <source>
        <strain evidence="2 3">KCTC 22548</strain>
    </source>
</reference>
<dbReference type="RefSeq" id="WP_115920161.1">
    <property type="nucleotide sequence ID" value="NZ_BJYH01000012.1"/>
</dbReference>
<proteinExistence type="predicted"/>
<dbReference type="Proteomes" id="UP001184861">
    <property type="component" value="Unassembled WGS sequence"/>
</dbReference>
<dbReference type="EMBL" id="QNUF01000026">
    <property type="protein sequence ID" value="REC72879.1"/>
    <property type="molecule type" value="Genomic_DNA"/>
</dbReference>
<gene>
    <name evidence="2" type="ORF">DRF57_18665</name>
    <name evidence="1" type="ORF">J2787_004116</name>
</gene>
<comment type="caution">
    <text evidence="1">The sequence shown here is derived from an EMBL/GenBank/DDBJ whole genome shotgun (WGS) entry which is preliminary data.</text>
</comment>